<dbReference type="EMBL" id="FRYL01000025">
    <property type="protein sequence ID" value="SHO81051.1"/>
    <property type="molecule type" value="Genomic_DNA"/>
</dbReference>
<dbReference type="Pfam" id="PF05036">
    <property type="entry name" value="SPOR"/>
    <property type="match status" value="1"/>
</dbReference>
<dbReference type="InterPro" id="IPR034718">
    <property type="entry name" value="RlpA"/>
</dbReference>
<organism evidence="5">
    <name type="scientific">hydrothermal vent metagenome</name>
    <dbReference type="NCBI Taxonomy" id="652676"/>
    <lineage>
        <taxon>unclassified sequences</taxon>
        <taxon>metagenomes</taxon>
        <taxon>ecological metagenomes</taxon>
    </lineage>
</organism>
<evidence type="ECO:0000256" key="3">
    <source>
        <dbReference type="ARBA" id="ARBA00023316"/>
    </source>
</evidence>
<keyword evidence="5" id="KW-0449">Lipoprotein</keyword>
<dbReference type="InterPro" id="IPR012997">
    <property type="entry name" value="RplA"/>
</dbReference>
<dbReference type="AlphaFoldDB" id="A0A1W1EJK9"/>
<sequence length="268" mass="30759">MKSFKYIGLYISFTIIMIFSSGCSQKNCYGKNCTISANHPTMKPYRVHGIRYRPTFVRVGDTMRGVASWYGPGFHRKQTSNCETYNMYAMTAAHKTWPMNTMVKATCRDTGKSVIVRINDRGPFVSGRVIDLSYKAGKMLGLDKKGITRIKLEVLGFKGKVKKSTKRRFVTKTEKVKYVDRVLLTNFAVQVGSFMDLNMAKKYKIRYALISKDYKISIKIAQVDNITYYRVWIDGFKSENEARYFIKKNALYGAIVTRGDSSENCKRD</sequence>
<dbReference type="SUPFAM" id="SSF50685">
    <property type="entry name" value="Barwin-like endoglucanases"/>
    <property type="match status" value="1"/>
</dbReference>
<dbReference type="PANTHER" id="PTHR34183:SF1">
    <property type="entry name" value="ENDOLYTIC PEPTIDOGLYCAN TRANSGLYCOSYLASE RLPA"/>
    <property type="match status" value="1"/>
</dbReference>
<dbReference type="PROSITE" id="PS51724">
    <property type="entry name" value="SPOR"/>
    <property type="match status" value="1"/>
</dbReference>
<feature type="domain" description="SPOR" evidence="4">
    <location>
        <begin position="181"/>
        <end position="263"/>
    </location>
</feature>
<dbReference type="Gene3D" id="2.40.40.10">
    <property type="entry name" value="RlpA-like domain"/>
    <property type="match status" value="1"/>
</dbReference>
<keyword evidence="3" id="KW-0961">Cell wall biogenesis/degradation</keyword>
<keyword evidence="1" id="KW-0732">Signal</keyword>
<dbReference type="NCBIfam" id="TIGR00413">
    <property type="entry name" value="rlpA"/>
    <property type="match status" value="1"/>
</dbReference>
<reference evidence="5" key="1">
    <citation type="submission" date="2016-10" db="EMBL/GenBank/DDBJ databases">
        <authorList>
            <person name="de Groot N.N."/>
        </authorList>
    </citation>
    <scope>NUCLEOTIDE SEQUENCE</scope>
</reference>
<dbReference type="Pfam" id="PF03330">
    <property type="entry name" value="DPBB_1"/>
    <property type="match status" value="1"/>
</dbReference>
<gene>
    <name evidence="5" type="ORF">MNB_SV-15-208</name>
</gene>
<dbReference type="GO" id="GO:0071555">
    <property type="term" value="P:cell wall organization"/>
    <property type="evidence" value="ECO:0007669"/>
    <property type="project" value="UniProtKB-KW"/>
</dbReference>
<dbReference type="InterPro" id="IPR036908">
    <property type="entry name" value="RlpA-like_sf"/>
</dbReference>
<evidence type="ECO:0000256" key="2">
    <source>
        <dbReference type="ARBA" id="ARBA00023239"/>
    </source>
</evidence>
<accession>A0A1W1EJK9</accession>
<dbReference type="GO" id="GO:0016829">
    <property type="term" value="F:lyase activity"/>
    <property type="evidence" value="ECO:0007669"/>
    <property type="project" value="UniProtKB-KW"/>
</dbReference>
<keyword evidence="2" id="KW-0456">Lyase</keyword>
<dbReference type="CDD" id="cd22268">
    <property type="entry name" value="DPBB_RlpA-like"/>
    <property type="match status" value="1"/>
</dbReference>
<dbReference type="HAMAP" id="MF_02071">
    <property type="entry name" value="RlpA"/>
    <property type="match status" value="1"/>
</dbReference>
<protein>
    <submittedName>
        <fullName evidence="5">Rare lipoprotein A</fullName>
    </submittedName>
</protein>
<dbReference type="PANTHER" id="PTHR34183">
    <property type="entry name" value="ENDOLYTIC PEPTIDOGLYCAN TRANSGLYCOSYLASE RLPA"/>
    <property type="match status" value="1"/>
</dbReference>
<name>A0A1W1EJK9_9ZZZZ</name>
<dbReference type="Gene3D" id="3.30.70.1070">
    <property type="entry name" value="Sporulation related repeat"/>
    <property type="match status" value="1"/>
</dbReference>
<evidence type="ECO:0000259" key="4">
    <source>
        <dbReference type="PROSITE" id="PS51724"/>
    </source>
</evidence>
<dbReference type="InterPro" id="IPR009009">
    <property type="entry name" value="RlpA-like_DPBB"/>
</dbReference>
<proteinExistence type="inferred from homology"/>
<dbReference type="InterPro" id="IPR036680">
    <property type="entry name" value="SPOR-like_sf"/>
</dbReference>
<evidence type="ECO:0000313" key="5">
    <source>
        <dbReference type="EMBL" id="SHO81051.1"/>
    </source>
</evidence>
<dbReference type="GO" id="GO:0042834">
    <property type="term" value="F:peptidoglycan binding"/>
    <property type="evidence" value="ECO:0007669"/>
    <property type="project" value="InterPro"/>
</dbReference>
<evidence type="ECO:0000256" key="1">
    <source>
        <dbReference type="ARBA" id="ARBA00022729"/>
    </source>
</evidence>
<dbReference type="InterPro" id="IPR007730">
    <property type="entry name" value="SPOR-like_dom"/>
</dbReference>
<dbReference type="PROSITE" id="PS51257">
    <property type="entry name" value="PROKAR_LIPOPROTEIN"/>
    <property type="match status" value="1"/>
</dbReference>